<dbReference type="Proteomes" id="UP001054945">
    <property type="component" value="Unassembled WGS sequence"/>
</dbReference>
<evidence type="ECO:0008006" key="3">
    <source>
        <dbReference type="Google" id="ProtNLM"/>
    </source>
</evidence>
<name>A0AAV4UA96_CAEEX</name>
<accession>A0AAV4UA96</accession>
<evidence type="ECO:0000313" key="2">
    <source>
        <dbReference type="Proteomes" id="UP001054945"/>
    </source>
</evidence>
<organism evidence="1 2">
    <name type="scientific">Caerostris extrusa</name>
    <name type="common">Bark spider</name>
    <name type="synonym">Caerostris bankana</name>
    <dbReference type="NCBI Taxonomy" id="172846"/>
    <lineage>
        <taxon>Eukaryota</taxon>
        <taxon>Metazoa</taxon>
        <taxon>Ecdysozoa</taxon>
        <taxon>Arthropoda</taxon>
        <taxon>Chelicerata</taxon>
        <taxon>Arachnida</taxon>
        <taxon>Araneae</taxon>
        <taxon>Araneomorphae</taxon>
        <taxon>Entelegynae</taxon>
        <taxon>Araneoidea</taxon>
        <taxon>Araneidae</taxon>
        <taxon>Caerostris</taxon>
    </lineage>
</organism>
<evidence type="ECO:0000313" key="1">
    <source>
        <dbReference type="EMBL" id="GIY54700.1"/>
    </source>
</evidence>
<proteinExistence type="predicted"/>
<comment type="caution">
    <text evidence="1">The sequence shown here is derived from an EMBL/GenBank/DDBJ whole genome shotgun (WGS) entry which is preliminary data.</text>
</comment>
<reference evidence="1 2" key="1">
    <citation type="submission" date="2021-06" db="EMBL/GenBank/DDBJ databases">
        <title>Caerostris extrusa draft genome.</title>
        <authorList>
            <person name="Kono N."/>
            <person name="Arakawa K."/>
        </authorList>
    </citation>
    <scope>NUCLEOTIDE SEQUENCE [LARGE SCALE GENOMIC DNA]</scope>
</reference>
<dbReference type="AlphaFoldDB" id="A0AAV4UA96"/>
<sequence>MISHFGTDSGAQQFSLPRSLIEARLFLSAWLKPKCRCCASLESEEEFESRLFVCRGCGHISLSQKGLRLHSLLVHKESRLFERTLDANGRPQLLWGTSCFATKTSLKAVED</sequence>
<keyword evidence="2" id="KW-1185">Reference proteome</keyword>
<dbReference type="EMBL" id="BPLR01012543">
    <property type="protein sequence ID" value="GIY54700.1"/>
    <property type="molecule type" value="Genomic_DNA"/>
</dbReference>
<protein>
    <recommendedName>
        <fullName evidence="3">C2H2-type domain-containing protein</fullName>
    </recommendedName>
</protein>
<gene>
    <name evidence="1" type="ORF">CEXT_39541</name>
</gene>